<name>A0A7X3G9L1_9STRE</name>
<dbReference type="SFLD" id="SFLDG01144">
    <property type="entry name" value="C2.B.4:_PGP_Like"/>
    <property type="match status" value="1"/>
</dbReference>
<dbReference type="OrthoDB" id="9790031at2"/>
<dbReference type="InterPro" id="IPR006379">
    <property type="entry name" value="HAD-SF_hydro_IIB"/>
</dbReference>
<dbReference type="EMBL" id="WSRS01000100">
    <property type="protein sequence ID" value="MVX59638.1"/>
    <property type="molecule type" value="Genomic_DNA"/>
</dbReference>
<dbReference type="SFLD" id="SFLDS00003">
    <property type="entry name" value="Haloacid_Dehalogenase"/>
    <property type="match status" value="1"/>
</dbReference>
<dbReference type="CDD" id="cd07516">
    <property type="entry name" value="HAD_Pase"/>
    <property type="match status" value="1"/>
</dbReference>
<dbReference type="GO" id="GO:0000287">
    <property type="term" value="F:magnesium ion binding"/>
    <property type="evidence" value="ECO:0007669"/>
    <property type="project" value="TreeGrafter"/>
</dbReference>
<evidence type="ECO:0000313" key="2">
    <source>
        <dbReference type="Proteomes" id="UP000461595"/>
    </source>
</evidence>
<dbReference type="PANTHER" id="PTHR10000">
    <property type="entry name" value="PHOSPHOSERINE PHOSPHATASE"/>
    <property type="match status" value="1"/>
</dbReference>
<dbReference type="Pfam" id="PF08282">
    <property type="entry name" value="Hydrolase_3"/>
    <property type="match status" value="1"/>
</dbReference>
<dbReference type="InterPro" id="IPR000150">
    <property type="entry name" value="Cof"/>
</dbReference>
<evidence type="ECO:0000313" key="1">
    <source>
        <dbReference type="EMBL" id="MVX59638.1"/>
    </source>
</evidence>
<dbReference type="PROSITE" id="PS01228">
    <property type="entry name" value="COF_1"/>
    <property type="match status" value="1"/>
</dbReference>
<proteinExistence type="predicted"/>
<protein>
    <submittedName>
        <fullName evidence="1">Cof-type HAD-IIB family hydrolase</fullName>
    </submittedName>
</protein>
<dbReference type="NCBIfam" id="TIGR01484">
    <property type="entry name" value="HAD-SF-IIB"/>
    <property type="match status" value="1"/>
</dbReference>
<dbReference type="GO" id="GO:0005829">
    <property type="term" value="C:cytosol"/>
    <property type="evidence" value="ECO:0007669"/>
    <property type="project" value="TreeGrafter"/>
</dbReference>
<dbReference type="GO" id="GO:0016791">
    <property type="term" value="F:phosphatase activity"/>
    <property type="evidence" value="ECO:0007669"/>
    <property type="project" value="TreeGrafter"/>
</dbReference>
<reference evidence="1 2" key="1">
    <citation type="submission" date="2019-12" db="EMBL/GenBank/DDBJ databases">
        <title>Microbes associate with the intestines of laboratory mice.</title>
        <authorList>
            <person name="Navarre W."/>
            <person name="Wong E."/>
        </authorList>
    </citation>
    <scope>NUCLEOTIDE SEQUENCE [LARGE SCALE GENOMIC DNA]</scope>
    <source>
        <strain evidence="1 2">NM51_B2-22</strain>
    </source>
</reference>
<dbReference type="AlphaFoldDB" id="A0A7X3G9L1"/>
<comment type="caution">
    <text evidence="1">The sequence shown here is derived from an EMBL/GenBank/DDBJ whole genome shotgun (WGS) entry which is preliminary data.</text>
</comment>
<organism evidence="1 2">
    <name type="scientific">Streptococcus danieliae</name>
    <dbReference type="NCBI Taxonomy" id="747656"/>
    <lineage>
        <taxon>Bacteria</taxon>
        <taxon>Bacillati</taxon>
        <taxon>Bacillota</taxon>
        <taxon>Bacilli</taxon>
        <taxon>Lactobacillales</taxon>
        <taxon>Streptococcaceae</taxon>
        <taxon>Streptococcus</taxon>
    </lineage>
</organism>
<dbReference type="PANTHER" id="PTHR10000:SF8">
    <property type="entry name" value="HAD SUPERFAMILY HYDROLASE-LIKE, TYPE 3"/>
    <property type="match status" value="1"/>
</dbReference>
<dbReference type="InterPro" id="IPR023214">
    <property type="entry name" value="HAD_sf"/>
</dbReference>
<dbReference type="SUPFAM" id="SSF56784">
    <property type="entry name" value="HAD-like"/>
    <property type="match status" value="1"/>
</dbReference>
<gene>
    <name evidence="1" type="ORF">E5983_08365</name>
</gene>
<dbReference type="InterPro" id="IPR036412">
    <property type="entry name" value="HAD-like_sf"/>
</dbReference>
<dbReference type="Gene3D" id="3.40.50.1000">
    <property type="entry name" value="HAD superfamily/HAD-like"/>
    <property type="match status" value="1"/>
</dbReference>
<dbReference type="RefSeq" id="WP_160333390.1">
    <property type="nucleotide sequence ID" value="NZ_WSRS01000100.1"/>
</dbReference>
<dbReference type="Proteomes" id="UP000461595">
    <property type="component" value="Unassembled WGS sequence"/>
</dbReference>
<accession>A0A7X3G9L1</accession>
<dbReference type="Gene3D" id="3.30.1240.10">
    <property type="match status" value="1"/>
</dbReference>
<sequence length="277" mass="30713">MMDIRLIALDLDGTLLTSEKKISPRTKAALAAARKQGVKVVLTTGRPLKAMDFLLKELDLDGQAEEYAITFNGGLIQRNTGEILAEAQFSYEEVAELYQLSRELNLPLDVIQEGTVFNLEGPIVSRYQSFNPSLDFQLISFADLEEQSFYNKCISAHDAAALDGAIQQIPAPFFEKYGIFKSRDQLLEWLPKEADKARGLEKLTALLGLSKDQVMAFGDEANDLSMVQWAGYGVAMGNAVPALKDVAWKVLEWTNDQEGVARAVEEYVLKEKQDGAI</sequence>
<dbReference type="NCBIfam" id="TIGR00099">
    <property type="entry name" value="Cof-subfamily"/>
    <property type="match status" value="1"/>
</dbReference>
<keyword evidence="1" id="KW-0378">Hydrolase</keyword>
<dbReference type="SFLD" id="SFLDG01140">
    <property type="entry name" value="C2.B:_Phosphomannomutase_and_P"/>
    <property type="match status" value="1"/>
</dbReference>